<organism evidence="2 3">
    <name type="scientific">Selenobaculum gibii</name>
    <dbReference type="NCBI Taxonomy" id="3054208"/>
    <lineage>
        <taxon>Bacteria</taxon>
        <taxon>Bacillati</taxon>
        <taxon>Bacillota</taxon>
        <taxon>Negativicutes</taxon>
        <taxon>Selenomonadales</taxon>
        <taxon>Selenomonadaceae</taxon>
        <taxon>Selenobaculum</taxon>
    </lineage>
</organism>
<dbReference type="AlphaFoldDB" id="A0A9Y2AKS6"/>
<gene>
    <name evidence="2" type="ORF">P3F81_04715</name>
</gene>
<keyword evidence="3" id="KW-1185">Reference proteome</keyword>
<sequence>MNISPMDMQVVIPKATEVGKGQQQREQQAVFQQDFGAEKYQQNAHKRLKQVQKTEESESKKIHDNQSKEEKRRGQQNFEEKNKKKENDEEVVMAVDTFRGHNIDIKM</sequence>
<feature type="region of interest" description="Disordered" evidence="1">
    <location>
        <begin position="42"/>
        <end position="89"/>
    </location>
</feature>
<name>A0A9Y2AKS6_9FIRM</name>
<protein>
    <submittedName>
        <fullName evidence="2">Uncharacterized protein</fullName>
    </submittedName>
</protein>
<dbReference type="RefSeq" id="WP_147668070.1">
    <property type="nucleotide sequence ID" value="NZ_CP120678.1"/>
</dbReference>
<evidence type="ECO:0000313" key="2">
    <source>
        <dbReference type="EMBL" id="WIW71608.1"/>
    </source>
</evidence>
<dbReference type="KEGG" id="sgbi:P3F81_04715"/>
<feature type="compositionally biased region" description="Basic and acidic residues" evidence="1">
    <location>
        <begin position="52"/>
        <end position="87"/>
    </location>
</feature>
<reference evidence="2" key="1">
    <citation type="submission" date="2023-03" db="EMBL/GenBank/DDBJ databases">
        <title>Selenobaculum gbiensis gen. nov. sp. nov., a new bacterium isolated from the gut microbiota of IBD patient.</title>
        <authorList>
            <person name="Yeo S."/>
            <person name="Park H."/>
            <person name="Huh C.S."/>
        </authorList>
    </citation>
    <scope>NUCLEOTIDE SEQUENCE</scope>
    <source>
        <strain evidence="2">ICN-92133</strain>
    </source>
</reference>
<evidence type="ECO:0000313" key="3">
    <source>
        <dbReference type="Proteomes" id="UP001243623"/>
    </source>
</evidence>
<proteinExistence type="predicted"/>
<evidence type="ECO:0000256" key="1">
    <source>
        <dbReference type="SAM" id="MobiDB-lite"/>
    </source>
</evidence>
<dbReference type="Proteomes" id="UP001243623">
    <property type="component" value="Chromosome"/>
</dbReference>
<dbReference type="EMBL" id="CP120678">
    <property type="protein sequence ID" value="WIW71608.1"/>
    <property type="molecule type" value="Genomic_DNA"/>
</dbReference>
<accession>A0A9Y2AKS6</accession>